<dbReference type="GO" id="GO:0008270">
    <property type="term" value="F:zinc ion binding"/>
    <property type="evidence" value="ECO:0007669"/>
    <property type="project" value="InterPro"/>
</dbReference>
<dbReference type="InterPro" id="IPR002711">
    <property type="entry name" value="HNH"/>
</dbReference>
<organism evidence="2 3">
    <name type="scientific">Corynebacterium phocae</name>
    <dbReference type="NCBI Taxonomy" id="161895"/>
    <lineage>
        <taxon>Bacteria</taxon>
        <taxon>Bacillati</taxon>
        <taxon>Actinomycetota</taxon>
        <taxon>Actinomycetes</taxon>
        <taxon>Mycobacteriales</taxon>
        <taxon>Corynebacteriaceae</taxon>
        <taxon>Corynebacterium</taxon>
    </lineage>
</organism>
<dbReference type="KEGG" id="cpho:CPHO_00940"/>
<sequence length="197" mass="22388">MRKVLNVKNEHAQRRQRELRDHGWRYLSSKEEPSLGEDCILEEIGWWPGDGPRPKTTAISAKVRRQVLERDGGRCVICGRAAGEQYDDGSIVSLAAGHIRANSHGGKISLDNLRTECRLCNESVRADTGSAADPKAVLEQVKSLKKKEREELRYWIQAGQRTRTALDRAYDAYRLGGPRVQEEVVRYLAEMESRSWV</sequence>
<dbReference type="EMBL" id="CP009249">
    <property type="protein sequence ID" value="APT93575.1"/>
    <property type="molecule type" value="Genomic_DNA"/>
</dbReference>
<gene>
    <name evidence="2" type="ORF">CPHO_00940</name>
</gene>
<evidence type="ECO:0000313" key="2">
    <source>
        <dbReference type="EMBL" id="APT93575.1"/>
    </source>
</evidence>
<dbReference type="GO" id="GO:0004519">
    <property type="term" value="F:endonuclease activity"/>
    <property type="evidence" value="ECO:0007669"/>
    <property type="project" value="InterPro"/>
</dbReference>
<keyword evidence="3" id="KW-1185">Reference proteome</keyword>
<name>A0A1L7D641_9CORY</name>
<dbReference type="SMART" id="SM00507">
    <property type="entry name" value="HNHc"/>
    <property type="match status" value="1"/>
</dbReference>
<dbReference type="GO" id="GO:0003676">
    <property type="term" value="F:nucleic acid binding"/>
    <property type="evidence" value="ECO:0007669"/>
    <property type="project" value="InterPro"/>
</dbReference>
<evidence type="ECO:0000259" key="1">
    <source>
        <dbReference type="SMART" id="SM00507"/>
    </source>
</evidence>
<dbReference type="InterPro" id="IPR003615">
    <property type="entry name" value="HNH_nuc"/>
</dbReference>
<dbReference type="CDD" id="cd00085">
    <property type="entry name" value="HNHc"/>
    <property type="match status" value="1"/>
</dbReference>
<feature type="domain" description="HNH nuclease" evidence="1">
    <location>
        <begin position="62"/>
        <end position="122"/>
    </location>
</feature>
<dbReference type="Pfam" id="PF01844">
    <property type="entry name" value="HNH"/>
    <property type="match status" value="1"/>
</dbReference>
<proteinExistence type="predicted"/>
<dbReference type="AlphaFoldDB" id="A0A1L7D641"/>
<evidence type="ECO:0000313" key="3">
    <source>
        <dbReference type="Proteomes" id="UP000185491"/>
    </source>
</evidence>
<protein>
    <recommendedName>
        <fullName evidence="1">HNH nuclease domain-containing protein</fullName>
    </recommendedName>
</protein>
<dbReference type="Proteomes" id="UP000185491">
    <property type="component" value="Chromosome"/>
</dbReference>
<accession>A0A1L7D641</accession>
<dbReference type="Gene3D" id="1.10.30.50">
    <property type="match status" value="1"/>
</dbReference>
<reference evidence="2 3" key="1">
    <citation type="submission" date="2014-08" db="EMBL/GenBank/DDBJ databases">
        <title>Complete genome sequence of Corynebacterium phocae M408/89/1(T)(=DSM 44612(T)), isolated from the common seal (Phoca vitulina).</title>
        <authorList>
            <person name="Ruckert C."/>
            <person name="Albersmeier A."/>
            <person name="Winkler A."/>
            <person name="Kalinowski J."/>
        </authorList>
    </citation>
    <scope>NUCLEOTIDE SEQUENCE [LARGE SCALE GENOMIC DNA]</scope>
    <source>
        <strain evidence="2 3">M408/89/1</strain>
    </source>
</reference>